<proteinExistence type="predicted"/>
<reference evidence="2 3" key="1">
    <citation type="submission" date="2015-11" db="EMBL/GenBank/DDBJ databases">
        <title>Genomic analysis of 38 Legionella species identifies large and diverse effector repertoires.</title>
        <authorList>
            <person name="Burstein D."/>
            <person name="Amaro F."/>
            <person name="Zusman T."/>
            <person name="Lifshitz Z."/>
            <person name="Cohen O."/>
            <person name="Gilbert J.A."/>
            <person name="Pupko T."/>
            <person name="Shuman H.A."/>
            <person name="Segal G."/>
        </authorList>
    </citation>
    <scope>NUCLEOTIDE SEQUENCE [LARGE SCALE GENOMIC DNA]</scope>
    <source>
        <strain evidence="2 3">ATCC 51914</strain>
    </source>
</reference>
<dbReference type="Proteomes" id="UP000054729">
    <property type="component" value="Unassembled WGS sequence"/>
</dbReference>
<accession>A0A0W1AGJ8</accession>
<organism evidence="2 3">
    <name type="scientific">Legionella waltersii</name>
    <dbReference type="NCBI Taxonomy" id="66969"/>
    <lineage>
        <taxon>Bacteria</taxon>
        <taxon>Pseudomonadati</taxon>
        <taxon>Pseudomonadota</taxon>
        <taxon>Gammaproteobacteria</taxon>
        <taxon>Legionellales</taxon>
        <taxon>Legionellaceae</taxon>
        <taxon>Legionella</taxon>
    </lineage>
</organism>
<feature type="region of interest" description="Disordered" evidence="1">
    <location>
        <begin position="102"/>
        <end position="127"/>
    </location>
</feature>
<sequence length="127" mass="14459">MPGFTKGQNPIAGLSGLKRFMEDKIANANESSNIEDKLKHLEEAHAEHFQKMGSLTTIYKGGSEQVDELKIQIRTLYEQMMEMKQKCKDSIQPLKKGHSGFFSVKSNDSSSKELDEYSDDLQPSTWW</sequence>
<dbReference type="AlphaFoldDB" id="A0A0W1AGJ8"/>
<dbReference type="RefSeq" id="WP_058479910.1">
    <property type="nucleotide sequence ID" value="NZ_CAAAIQ010000008.1"/>
</dbReference>
<gene>
    <name evidence="2" type="ORF">Lwal_1200</name>
</gene>
<name>A0A0W1AGJ8_9GAMM</name>
<dbReference type="OrthoDB" id="5652692at2"/>
<dbReference type="STRING" id="66969.Lwal_1200"/>
<keyword evidence="3" id="KW-1185">Reference proteome</keyword>
<protein>
    <submittedName>
        <fullName evidence="2">Dot/Icm T4SS effector</fullName>
    </submittedName>
</protein>
<comment type="caution">
    <text evidence="2">The sequence shown here is derived from an EMBL/GenBank/DDBJ whole genome shotgun (WGS) entry which is preliminary data.</text>
</comment>
<evidence type="ECO:0000256" key="1">
    <source>
        <dbReference type="SAM" id="MobiDB-lite"/>
    </source>
</evidence>
<evidence type="ECO:0000313" key="2">
    <source>
        <dbReference type="EMBL" id="KTD80503.1"/>
    </source>
</evidence>
<dbReference type="PATRIC" id="fig|66969.6.peg.1315"/>
<evidence type="ECO:0000313" key="3">
    <source>
        <dbReference type="Proteomes" id="UP000054729"/>
    </source>
</evidence>
<dbReference type="EMBL" id="LNZB01000031">
    <property type="protein sequence ID" value="KTD80503.1"/>
    <property type="molecule type" value="Genomic_DNA"/>
</dbReference>